<evidence type="ECO:0000313" key="6">
    <source>
        <dbReference type="EMBL" id="KAF2732380.1"/>
    </source>
</evidence>
<dbReference type="EMBL" id="ML996178">
    <property type="protein sequence ID" value="KAF2732380.1"/>
    <property type="molecule type" value="Genomic_DNA"/>
</dbReference>
<dbReference type="Pfam" id="PF00172">
    <property type="entry name" value="Zn_clus"/>
    <property type="match status" value="1"/>
</dbReference>
<dbReference type="Gene3D" id="4.10.240.10">
    <property type="entry name" value="Zn(2)-C6 fungal-type DNA-binding domain"/>
    <property type="match status" value="1"/>
</dbReference>
<feature type="compositionally biased region" description="Low complexity" evidence="4">
    <location>
        <begin position="1"/>
        <end position="20"/>
    </location>
</feature>
<protein>
    <recommendedName>
        <fullName evidence="5">Zn(2)-C6 fungal-type domain-containing protein</fullName>
    </recommendedName>
</protein>
<dbReference type="SUPFAM" id="SSF57701">
    <property type="entry name" value="Zn2/Cys6 DNA-binding domain"/>
    <property type="match status" value="1"/>
</dbReference>
<dbReference type="InterPro" id="IPR007219">
    <property type="entry name" value="XnlR_reg_dom"/>
</dbReference>
<evidence type="ECO:0000313" key="7">
    <source>
        <dbReference type="Proteomes" id="UP000799444"/>
    </source>
</evidence>
<feature type="domain" description="Zn(2)-C6 fungal-type" evidence="5">
    <location>
        <begin position="32"/>
        <end position="62"/>
    </location>
</feature>
<feature type="region of interest" description="Disordered" evidence="4">
    <location>
        <begin position="112"/>
        <end position="131"/>
    </location>
</feature>
<dbReference type="GO" id="GO:0000981">
    <property type="term" value="F:DNA-binding transcription factor activity, RNA polymerase II-specific"/>
    <property type="evidence" value="ECO:0007669"/>
    <property type="project" value="InterPro"/>
</dbReference>
<comment type="caution">
    <text evidence="6">The sequence shown here is derived from an EMBL/GenBank/DDBJ whole genome shotgun (WGS) entry which is preliminary data.</text>
</comment>
<dbReference type="GO" id="GO:0008270">
    <property type="term" value="F:zinc ion binding"/>
    <property type="evidence" value="ECO:0007669"/>
    <property type="project" value="InterPro"/>
</dbReference>
<name>A0A9P4QTX2_9PLEO</name>
<dbReference type="OrthoDB" id="2269373at2759"/>
<reference evidence="6" key="1">
    <citation type="journal article" date="2020" name="Stud. Mycol.">
        <title>101 Dothideomycetes genomes: a test case for predicting lifestyles and emergence of pathogens.</title>
        <authorList>
            <person name="Haridas S."/>
            <person name="Albert R."/>
            <person name="Binder M."/>
            <person name="Bloem J."/>
            <person name="Labutti K."/>
            <person name="Salamov A."/>
            <person name="Andreopoulos B."/>
            <person name="Baker S."/>
            <person name="Barry K."/>
            <person name="Bills G."/>
            <person name="Bluhm B."/>
            <person name="Cannon C."/>
            <person name="Castanera R."/>
            <person name="Culley D."/>
            <person name="Daum C."/>
            <person name="Ezra D."/>
            <person name="Gonzalez J."/>
            <person name="Henrissat B."/>
            <person name="Kuo A."/>
            <person name="Liang C."/>
            <person name="Lipzen A."/>
            <person name="Lutzoni F."/>
            <person name="Magnuson J."/>
            <person name="Mondo S."/>
            <person name="Nolan M."/>
            <person name="Ohm R."/>
            <person name="Pangilinan J."/>
            <person name="Park H.-J."/>
            <person name="Ramirez L."/>
            <person name="Alfaro M."/>
            <person name="Sun H."/>
            <person name="Tritt A."/>
            <person name="Yoshinaga Y."/>
            <person name="Zwiers L.-H."/>
            <person name="Turgeon B."/>
            <person name="Goodwin S."/>
            <person name="Spatafora J."/>
            <person name="Crous P."/>
            <person name="Grigoriev I."/>
        </authorList>
    </citation>
    <scope>NUCLEOTIDE SEQUENCE</scope>
    <source>
        <strain evidence="6">CBS 125425</strain>
    </source>
</reference>
<sequence length="763" mass="84957">MASSLPSSSSNTASPESSETLPPSASAPKAFSCVLCAQRKVKCDKRPKGCANCAKARVPCIYKAPPPPRRRRKGMRELDTSARLKLCEDALRKLGVNPDELEKEEISKLSPLLPSATVEKPEGRPSPDCLEDKRAAHDSGVLVTGHGKSVYLENALWTTLRPEFRDSNEILDESSEDENYRPKLEHLEPNFVADGSQLLTGTPSSSAGLRHLHPQPVQIFKFWQVYLSNINPLVKIFHTPTIQQVILDASGNMDEIPRNTEALLFALYSVVLMSLSETECDAIMGQPKIDLELRYRAAAQHALLNANFLRSNDIMVLQALVLFLLSIGQSDARTLWILTGVALRIGQRLGLHRDGKELGLPPFETEIRRRIWWQIMFVDGHAEKLAGTGSAMLTMGTTNPPSNLNDSDLYHGMKELPKEHEGPTEMMFFLIRCHVGEFLRRSKTMNVYLQEPRATDFFDGYWNKLSTGAVPLASKDKAIDELDALFQQKYVPYFDPSIPWHFHCKHLCKSIVSAMRFMAHSHSASDPKAPQSEKDVLFQLSLQLTSNSNLAYVTPAMQPFVWHVNAHFQWKAFIYLISQLQHRTSGPQVEQAWKEVELAFDFHPNFSRELSKKRLPVAIGNLTLKSWSAYAKARKIPAGAEPIFIQVIRARRGKKDNPSPSSIALPPPAAYGDPADLCPNDIQPHIPPSLPTNANTSDAAAALPMHADLSAALNVDLPDAAPLLLDPEQINWEAWDTLVSDMQMQDAGGMGWSTGWEGGNWDF</sequence>
<evidence type="ECO:0000256" key="2">
    <source>
        <dbReference type="ARBA" id="ARBA00022723"/>
    </source>
</evidence>
<keyword evidence="3" id="KW-0539">Nucleus</keyword>
<dbReference type="InterPro" id="IPR036864">
    <property type="entry name" value="Zn2-C6_fun-type_DNA-bd_sf"/>
</dbReference>
<keyword evidence="7" id="KW-1185">Reference proteome</keyword>
<evidence type="ECO:0000256" key="4">
    <source>
        <dbReference type="SAM" id="MobiDB-lite"/>
    </source>
</evidence>
<dbReference type="Pfam" id="PF04082">
    <property type="entry name" value="Fungal_trans"/>
    <property type="match status" value="1"/>
</dbReference>
<feature type="compositionally biased region" description="Basic and acidic residues" evidence="4">
    <location>
        <begin position="119"/>
        <end position="131"/>
    </location>
</feature>
<comment type="subcellular location">
    <subcellularLocation>
        <location evidence="1">Nucleus</location>
    </subcellularLocation>
</comment>
<dbReference type="GO" id="GO:0003677">
    <property type="term" value="F:DNA binding"/>
    <property type="evidence" value="ECO:0007669"/>
    <property type="project" value="InterPro"/>
</dbReference>
<accession>A0A9P4QTX2</accession>
<keyword evidence="2" id="KW-0479">Metal-binding</keyword>
<evidence type="ECO:0000259" key="5">
    <source>
        <dbReference type="PROSITE" id="PS50048"/>
    </source>
</evidence>
<dbReference type="PROSITE" id="PS50048">
    <property type="entry name" value="ZN2_CY6_FUNGAL_2"/>
    <property type="match status" value="1"/>
</dbReference>
<dbReference type="CDD" id="cd12148">
    <property type="entry name" value="fungal_TF_MHR"/>
    <property type="match status" value="1"/>
</dbReference>
<dbReference type="GO" id="GO:0005634">
    <property type="term" value="C:nucleus"/>
    <property type="evidence" value="ECO:0007669"/>
    <property type="project" value="UniProtKB-SubCell"/>
</dbReference>
<dbReference type="PANTHER" id="PTHR31001">
    <property type="entry name" value="UNCHARACTERIZED TRANSCRIPTIONAL REGULATORY PROTEIN"/>
    <property type="match status" value="1"/>
</dbReference>
<feature type="region of interest" description="Disordered" evidence="4">
    <location>
        <begin position="1"/>
        <end position="27"/>
    </location>
</feature>
<evidence type="ECO:0000256" key="1">
    <source>
        <dbReference type="ARBA" id="ARBA00004123"/>
    </source>
</evidence>
<dbReference type="CDD" id="cd00067">
    <property type="entry name" value="GAL4"/>
    <property type="match status" value="1"/>
</dbReference>
<dbReference type="InterPro" id="IPR001138">
    <property type="entry name" value="Zn2Cys6_DnaBD"/>
</dbReference>
<dbReference type="Proteomes" id="UP000799444">
    <property type="component" value="Unassembled WGS sequence"/>
</dbReference>
<dbReference type="GO" id="GO:0006351">
    <property type="term" value="P:DNA-templated transcription"/>
    <property type="evidence" value="ECO:0007669"/>
    <property type="project" value="InterPro"/>
</dbReference>
<dbReference type="PANTHER" id="PTHR31001:SF85">
    <property type="entry name" value="ZN(II)2CYS6 TRANSCRIPTION FACTOR (EUROFUNG)"/>
    <property type="match status" value="1"/>
</dbReference>
<dbReference type="InterPro" id="IPR050613">
    <property type="entry name" value="Sec_Metabolite_Reg"/>
</dbReference>
<dbReference type="SMART" id="SM00066">
    <property type="entry name" value="GAL4"/>
    <property type="match status" value="1"/>
</dbReference>
<dbReference type="AlphaFoldDB" id="A0A9P4QTX2"/>
<organism evidence="6 7">
    <name type="scientific">Polyplosphaeria fusca</name>
    <dbReference type="NCBI Taxonomy" id="682080"/>
    <lineage>
        <taxon>Eukaryota</taxon>
        <taxon>Fungi</taxon>
        <taxon>Dikarya</taxon>
        <taxon>Ascomycota</taxon>
        <taxon>Pezizomycotina</taxon>
        <taxon>Dothideomycetes</taxon>
        <taxon>Pleosporomycetidae</taxon>
        <taxon>Pleosporales</taxon>
        <taxon>Tetraplosphaeriaceae</taxon>
        <taxon>Polyplosphaeria</taxon>
    </lineage>
</organism>
<dbReference type="PROSITE" id="PS00463">
    <property type="entry name" value="ZN2_CY6_FUNGAL_1"/>
    <property type="match status" value="1"/>
</dbReference>
<evidence type="ECO:0000256" key="3">
    <source>
        <dbReference type="ARBA" id="ARBA00023242"/>
    </source>
</evidence>
<gene>
    <name evidence="6" type="ORF">EJ04DRAFT_578433</name>
</gene>
<proteinExistence type="predicted"/>